<organism evidence="5 6">
    <name type="scientific">Naumovozyma castellii</name>
    <name type="common">Yeast</name>
    <name type="synonym">Saccharomyces castellii</name>
    <dbReference type="NCBI Taxonomy" id="27288"/>
    <lineage>
        <taxon>Eukaryota</taxon>
        <taxon>Fungi</taxon>
        <taxon>Dikarya</taxon>
        <taxon>Ascomycota</taxon>
        <taxon>Saccharomycotina</taxon>
        <taxon>Saccharomycetes</taxon>
        <taxon>Saccharomycetales</taxon>
        <taxon>Saccharomycetaceae</taxon>
        <taxon>Naumovozyma</taxon>
    </lineage>
</organism>
<comment type="function">
    <text evidence="1">Plays a role in nonsense-mediated mRNA decay.</text>
</comment>
<evidence type="ECO:0000256" key="2">
    <source>
        <dbReference type="SAM" id="MobiDB-lite"/>
    </source>
</evidence>
<dbReference type="AlphaFoldDB" id="G0VBQ2"/>
<dbReference type="Pfam" id="PF10373">
    <property type="entry name" value="EST1_DNA_bind"/>
    <property type="match status" value="1"/>
</dbReference>
<dbReference type="KEGG" id="ncs:NCAS_0B02940"/>
<dbReference type="SUPFAM" id="SSF48452">
    <property type="entry name" value="TPR-like"/>
    <property type="match status" value="1"/>
</dbReference>
<keyword evidence="1" id="KW-0539">Nucleus</keyword>
<feature type="domain" description="DNA/RNA-binding" evidence="3">
    <location>
        <begin position="233"/>
        <end position="514"/>
    </location>
</feature>
<protein>
    <recommendedName>
        <fullName evidence="1">Nonsense-mediated mRNA decay factor</fullName>
    </recommendedName>
</protein>
<dbReference type="EMBL" id="HE576753">
    <property type="protein sequence ID" value="CCC68378.1"/>
    <property type="molecule type" value="Genomic_DNA"/>
</dbReference>
<gene>
    <name evidence="5" type="primary">NCAS0B02940</name>
    <name evidence="5" type="ordered locus">NCAS_0B02940</name>
</gene>
<dbReference type="InterPro" id="IPR045153">
    <property type="entry name" value="Est1/Ebs1-like"/>
</dbReference>
<dbReference type="PANTHER" id="PTHR15696:SF37">
    <property type="entry name" value="NONSENSE-MEDIATED MRNA DECAY FACTOR EBS1-RELATED"/>
    <property type="match status" value="1"/>
</dbReference>
<evidence type="ECO:0000259" key="4">
    <source>
        <dbReference type="Pfam" id="PF10374"/>
    </source>
</evidence>
<feature type="region of interest" description="Disordered" evidence="2">
    <location>
        <begin position="826"/>
        <end position="870"/>
    </location>
</feature>
<dbReference type="InterPro" id="IPR011990">
    <property type="entry name" value="TPR-like_helical_dom_sf"/>
</dbReference>
<dbReference type="FunCoup" id="G0VBQ2">
    <property type="interactions" value="77"/>
</dbReference>
<dbReference type="GO" id="GO:0042162">
    <property type="term" value="F:telomeric DNA binding"/>
    <property type="evidence" value="ECO:0007669"/>
    <property type="project" value="TreeGrafter"/>
</dbReference>
<feature type="compositionally biased region" description="Low complexity" evidence="2">
    <location>
        <begin position="720"/>
        <end position="731"/>
    </location>
</feature>
<dbReference type="eggNOG" id="KOG2162">
    <property type="taxonomic scope" value="Eukaryota"/>
</dbReference>
<dbReference type="PANTHER" id="PTHR15696">
    <property type="entry name" value="SMG-7 SUPPRESSOR WITH MORPHOLOGICAL EFFECT ON GENITALIA PROTEIN 7"/>
    <property type="match status" value="1"/>
</dbReference>
<feature type="region of interest" description="Disordered" evidence="2">
    <location>
        <begin position="706"/>
        <end position="731"/>
    </location>
</feature>
<feature type="domain" description="Telomerase activating protein Est1-like N-terminal" evidence="4">
    <location>
        <begin position="90"/>
        <end position="217"/>
    </location>
</feature>
<dbReference type="GO" id="GO:0005697">
    <property type="term" value="C:telomerase holoenzyme complex"/>
    <property type="evidence" value="ECO:0007669"/>
    <property type="project" value="TreeGrafter"/>
</dbReference>
<proteinExistence type="predicted"/>
<dbReference type="GeneID" id="96901938"/>
<feature type="region of interest" description="Disordered" evidence="2">
    <location>
        <begin position="746"/>
        <end position="776"/>
    </location>
</feature>
<comment type="subcellular location">
    <subcellularLocation>
        <location evidence="1">Nucleus</location>
    </subcellularLocation>
</comment>
<dbReference type="Proteomes" id="UP000001640">
    <property type="component" value="Chromosome 2"/>
</dbReference>
<dbReference type="OrthoDB" id="69928at2759"/>
<keyword evidence="6" id="KW-1185">Reference proteome</keyword>
<dbReference type="STRING" id="1064592.G0VBQ2"/>
<evidence type="ECO:0000256" key="1">
    <source>
        <dbReference type="RuleBase" id="RU369098"/>
    </source>
</evidence>
<evidence type="ECO:0000313" key="5">
    <source>
        <dbReference type="EMBL" id="CCC68378.1"/>
    </source>
</evidence>
<dbReference type="Gene3D" id="1.25.40.10">
    <property type="entry name" value="Tetratricopeptide repeat domain"/>
    <property type="match status" value="1"/>
</dbReference>
<evidence type="ECO:0000313" key="6">
    <source>
        <dbReference type="Proteomes" id="UP000001640"/>
    </source>
</evidence>
<feature type="compositionally biased region" description="Polar residues" evidence="2">
    <location>
        <begin position="838"/>
        <end position="861"/>
    </location>
</feature>
<name>G0VBQ2_NAUCA</name>
<dbReference type="GO" id="GO:0070034">
    <property type="term" value="F:telomerase RNA binding"/>
    <property type="evidence" value="ECO:0007669"/>
    <property type="project" value="TreeGrafter"/>
</dbReference>
<keyword evidence="1" id="KW-0866">Nonsense-mediated mRNA decay</keyword>
<reference evidence="5 6" key="1">
    <citation type="journal article" date="2011" name="Proc. Natl. Acad. Sci. U.S.A.">
        <title>Evolutionary erosion of yeast sex chromosomes by mating-type switching accidents.</title>
        <authorList>
            <person name="Gordon J.L."/>
            <person name="Armisen D."/>
            <person name="Proux-Wera E."/>
            <person name="Oheigeartaigh S.S."/>
            <person name="Byrne K.P."/>
            <person name="Wolfe K.H."/>
        </authorList>
    </citation>
    <scope>NUCLEOTIDE SEQUENCE [LARGE SCALE GENOMIC DNA]</scope>
    <source>
        <strain evidence="6">ATCC 76901 / BCRC 22586 / CBS 4309 / NBRC 1992 / NRRL Y-12630</strain>
    </source>
</reference>
<evidence type="ECO:0000259" key="3">
    <source>
        <dbReference type="Pfam" id="PF10373"/>
    </source>
</evidence>
<reference key="2">
    <citation type="submission" date="2011-08" db="EMBL/GenBank/DDBJ databases">
        <title>Genome sequence of Naumovozyma castellii.</title>
        <authorList>
            <person name="Gordon J.L."/>
            <person name="Armisen D."/>
            <person name="Proux-Wera E."/>
            <person name="OhEigeartaigh S.S."/>
            <person name="Byrne K.P."/>
            <person name="Wolfe K.H."/>
        </authorList>
    </citation>
    <scope>NUCLEOTIDE SEQUENCE</scope>
    <source>
        <strain>Type strain:CBS 4309</strain>
    </source>
</reference>
<feature type="compositionally biased region" description="Polar residues" evidence="2">
    <location>
        <begin position="706"/>
        <end position="719"/>
    </location>
</feature>
<dbReference type="GO" id="GO:0000184">
    <property type="term" value="P:nuclear-transcribed mRNA catabolic process, nonsense-mediated decay"/>
    <property type="evidence" value="ECO:0007669"/>
    <property type="project" value="UniProtKB-KW"/>
</dbReference>
<dbReference type="InterPro" id="IPR018834">
    <property type="entry name" value="DNA/RNA-bd_Est1-type"/>
</dbReference>
<dbReference type="OMA" id="HYPIFKW"/>
<accession>G0VBQ2</accession>
<dbReference type="InParanoid" id="G0VBQ2"/>
<dbReference type="InterPro" id="IPR019458">
    <property type="entry name" value="Est1-like_N"/>
</dbReference>
<sequence>MDRHSNTLVESEHNGESLNIPKIISDFQNQLNDIFKSNQLTEDDALLTGFLKFVTSKLTKLVEQLLTFANVNGEFSMNTIKVNHQIISLILDLTWEKIYYPTFKWFQTWRKLIIRKLPKQDQPNYVEFRKMNSKAKRFSRSVSEFYMNFITEIRSNYDTTSILPMHLIDDLKLVEKMDDSKTRRKLQPNHPLAMMVTLITHRCLLYLGSCQRYRSLNDKISEKYVLADFSKSLLYYKWATLLLPTFGENFLQVALIHMQTNNFGRATYNLMRAILTKTPSSAAFSNFKALISDPHEMIHKRMLTAIKEIHIQELKNIKIVNTEIIEYYFLGLFSYHFNQQQNSKLENGIGIKHLESVFYERVSTRFIKNLDLIMEDLAIVIGGFTILLKLENNTNTNKLGNKKSEVLSKSQKSYLSFAFKFITHILKDVIKDSWKANQDAYQYLTMVRLIGWWLNSNEVALEYSRNNEHFCFTFGRLLNDILKEDYKFEDEEESSVVRSYLFEDEVQFKDFACVDEGMFNFDMPDIRTKDDINKRLMGIAPESELLTKNEEIEWKLHNIVIMGRKILTGNKFGIEWDTETFKYTFTTRERIAKAENTPVHQKSRRGILPNIIGKKKVSVQEKQKQKTTVEAQTQLSGKTIIGEEDTDEDLEPLSVTELEAQLRNEQNSNNMMNWGYSGSSIPDAPSHFDVKPSNILTQPNDTLRLSSAFSNPVFNPSERTNSPNPTPSESSLQLKNLEESLRNLNAQGTDNNTTTTSYGSMFQQPPNGMHTSLPTSAHSLYNTSTYSYVEPTQLQYFPNQYQQRPQSGNSYLPPAPQQFQGYPWGMGVPAPPGLVPQQPVTGPTRQQDPTKQGSMYAQQYPYNHPEYLSH</sequence>
<dbReference type="HOGENOM" id="CLU_010068_0_0_1"/>
<dbReference type="Pfam" id="PF10374">
    <property type="entry name" value="EST1"/>
    <property type="match status" value="1"/>
</dbReference>
<dbReference type="RefSeq" id="XP_003674752.1">
    <property type="nucleotide sequence ID" value="XM_003674704.1"/>
</dbReference>